<proteinExistence type="predicted"/>
<reference evidence="1 2" key="1">
    <citation type="submission" date="2020-09" db="EMBL/GenBank/DDBJ databases">
        <title>Sinomicrobium weinanense sp. nov., a halophilic bacteria isolated from saline-alkali soil.</title>
        <authorList>
            <person name="Wu P."/>
            <person name="Ren H."/>
            <person name="Mei Y."/>
            <person name="Liang Y."/>
            <person name="Chen Z."/>
        </authorList>
    </citation>
    <scope>NUCLEOTIDE SEQUENCE [LARGE SCALE GENOMIC DNA]</scope>
    <source>
        <strain evidence="1 2">FJxs</strain>
    </source>
</reference>
<evidence type="ECO:0000313" key="1">
    <source>
        <dbReference type="EMBL" id="MBC9798079.1"/>
    </source>
</evidence>
<evidence type="ECO:0000313" key="2">
    <source>
        <dbReference type="Proteomes" id="UP000653730"/>
    </source>
</evidence>
<organism evidence="1 2">
    <name type="scientific">Sinomicrobium weinanense</name>
    <dbReference type="NCBI Taxonomy" id="2842200"/>
    <lineage>
        <taxon>Bacteria</taxon>
        <taxon>Pseudomonadati</taxon>
        <taxon>Bacteroidota</taxon>
        <taxon>Flavobacteriia</taxon>
        <taxon>Flavobacteriales</taxon>
        <taxon>Flavobacteriaceae</taxon>
        <taxon>Sinomicrobium</taxon>
    </lineage>
</organism>
<dbReference type="Gene3D" id="3.20.20.140">
    <property type="entry name" value="Metal-dependent hydrolases"/>
    <property type="match status" value="1"/>
</dbReference>
<dbReference type="InterPro" id="IPR032466">
    <property type="entry name" value="Metal_Hydrolase"/>
</dbReference>
<dbReference type="RefSeq" id="WP_187967204.1">
    <property type="nucleotide sequence ID" value="NZ_JACVDC010000088.1"/>
</dbReference>
<sequence length="489" mass="56272">MANFKNKDWKNGYVDLHCHAALKPFGKSFNYEPVGINHPHRSRLNSIWKHDPPSIGDKILNYLTGLTKFRQSDFTSLARGGVRVICASLYPIEKWFFVNRIKNEFIRDITANFATGIGKNRVDAVQAMTNYFKDLEQEYDFYRQLDGKVIRLPEGKFTYRIVNSYAEIKALQKQPSKNINTICVVLSIEGMHVLNPDIDKKPGEASFLNNLQKLKNWEHPPFFVTVAHHFWNHLCGHSESFSGLVKKKVDQTEGLNTGFTPLGKKIITRLLDRTDGKRILIDVKHMSPVSRNEFYQMLENNPGFKDVPVIVSHGAANGLRSFGDKTAEGSEVAGKLNPVDINIFNDELIRIAKSEGILGLQLDERRIAGKETLEEVKHSVWRSKIMHYRSELLWYQVQHILEVLDHAGLFAWDCMALGTDYDGIIDPLNSFWTSEELPYLADFLERHAYNYMESDAPELRVKENRIEADEIVARIFSENALRFLERHFK</sequence>
<gene>
    <name evidence="1" type="ORF">IBL28_19065</name>
</gene>
<dbReference type="AlphaFoldDB" id="A0A926JVE6"/>
<accession>A0A926JVE6</accession>
<dbReference type="EMBL" id="JACVDC010000088">
    <property type="protein sequence ID" value="MBC9798079.1"/>
    <property type="molecule type" value="Genomic_DNA"/>
</dbReference>
<dbReference type="SUPFAM" id="SSF51556">
    <property type="entry name" value="Metallo-dependent hydrolases"/>
    <property type="match status" value="1"/>
</dbReference>
<protein>
    <submittedName>
        <fullName evidence="1">Membrane dipeptidase</fullName>
    </submittedName>
</protein>
<dbReference type="Proteomes" id="UP000653730">
    <property type="component" value="Unassembled WGS sequence"/>
</dbReference>
<comment type="caution">
    <text evidence="1">The sequence shown here is derived from an EMBL/GenBank/DDBJ whole genome shotgun (WGS) entry which is preliminary data.</text>
</comment>
<keyword evidence="2" id="KW-1185">Reference proteome</keyword>
<name>A0A926JVE6_9FLAO</name>